<protein>
    <submittedName>
        <fullName evidence="1">Methyltransferase domain-containing protein</fullName>
    </submittedName>
</protein>
<evidence type="ECO:0000313" key="1">
    <source>
        <dbReference type="EMBL" id="AGO16725.1"/>
    </source>
</evidence>
<proteinExistence type="predicted"/>
<dbReference type="GO" id="GO:0032259">
    <property type="term" value="P:methylation"/>
    <property type="evidence" value="ECO:0007669"/>
    <property type="project" value="UniProtKB-KW"/>
</dbReference>
<dbReference type="KEGG" id="hpaz:K756_07915"/>
<dbReference type="GO" id="GO:0008168">
    <property type="term" value="F:methyltransferase activity"/>
    <property type="evidence" value="ECO:0007669"/>
    <property type="project" value="UniProtKB-KW"/>
</dbReference>
<organism evidence="1 2">
    <name type="scientific">Glaesserella parasuis ZJ0906</name>
    <dbReference type="NCBI Taxonomy" id="1322346"/>
    <lineage>
        <taxon>Bacteria</taxon>
        <taxon>Pseudomonadati</taxon>
        <taxon>Pseudomonadota</taxon>
        <taxon>Gammaproteobacteria</taxon>
        <taxon>Pasteurellales</taxon>
        <taxon>Pasteurellaceae</taxon>
        <taxon>Glaesserella</taxon>
    </lineage>
</organism>
<sequence length="52" mass="6323">MNSFYDIDFAQLYKQHLIAYRYHDVTAEKWDKKAVRFAETLLKKRTVIPVNF</sequence>
<reference evidence="1 2" key="1">
    <citation type="journal article" date="2013" name="PLoS ONE">
        <title>Complete Genome Analysis of a Haemophilus parasuis Serovar 12 Strain from China.</title>
        <authorList>
            <person name="Li Y."/>
            <person name="Kwok A.H."/>
            <person name="Jiang J."/>
            <person name="Zou Y."/>
            <person name="Zheng F."/>
            <person name="Chen P."/>
            <person name="Hou C."/>
            <person name="Leung F.C."/>
            <person name="Jiang P."/>
        </authorList>
    </citation>
    <scope>NUCLEOTIDE SEQUENCE [LARGE SCALE GENOMIC DNA]</scope>
    <source>
        <strain evidence="1 2">ZJ0906</strain>
    </source>
</reference>
<keyword evidence="1" id="KW-0808">Transferase</keyword>
<dbReference type="Proteomes" id="UP000014672">
    <property type="component" value="Chromosome"/>
</dbReference>
<dbReference type="AlphaFoldDB" id="A0A806JCU4"/>
<name>A0A806JCU4_GLAPU</name>
<keyword evidence="1" id="KW-0489">Methyltransferase</keyword>
<dbReference type="EMBL" id="CP005384">
    <property type="protein sequence ID" value="AGO16725.1"/>
    <property type="molecule type" value="Genomic_DNA"/>
</dbReference>
<gene>
    <name evidence="1" type="ORF">K756_07915</name>
</gene>
<accession>A0A806JCU4</accession>
<evidence type="ECO:0000313" key="2">
    <source>
        <dbReference type="Proteomes" id="UP000014672"/>
    </source>
</evidence>